<evidence type="ECO:0000256" key="10">
    <source>
        <dbReference type="ARBA" id="ARBA00037880"/>
    </source>
</evidence>
<evidence type="ECO:0000256" key="6">
    <source>
        <dbReference type="ARBA" id="ARBA00022984"/>
    </source>
</evidence>
<evidence type="ECO:0000256" key="11">
    <source>
        <dbReference type="HAMAP-Rule" id="MF_00364"/>
    </source>
</evidence>
<name>A0A250KZZ7_9GAMM</name>
<feature type="active site" description="Proton donor/acceptor" evidence="11">
    <location>
        <position position="174"/>
    </location>
</feature>
<dbReference type="UniPathway" id="UPA00544"/>
<evidence type="ECO:0000256" key="5">
    <source>
        <dbReference type="ARBA" id="ARBA00022960"/>
    </source>
</evidence>
<dbReference type="GO" id="GO:0005975">
    <property type="term" value="P:carbohydrate metabolic process"/>
    <property type="evidence" value="ECO:0007669"/>
    <property type="project" value="InterPro"/>
</dbReference>
<evidence type="ECO:0000256" key="7">
    <source>
        <dbReference type="ARBA" id="ARBA00023295"/>
    </source>
</evidence>
<comment type="function">
    <text evidence="11">Plays a role in peptidoglycan recycling by cleaving the terminal beta-1,4-linked N-acetylglucosamine (GlcNAc) from peptide-linked peptidoglycan fragments, giving rise to free GlcNAc, anhydro-N-acetylmuramic acid and anhydro-N-acetylmuramic acid-linked peptides.</text>
</comment>
<feature type="active site" description="Nucleophile" evidence="11">
    <location>
        <position position="245"/>
    </location>
</feature>
<evidence type="ECO:0000256" key="8">
    <source>
        <dbReference type="ARBA" id="ARBA00023306"/>
    </source>
</evidence>
<dbReference type="Proteomes" id="UP000266313">
    <property type="component" value="Chromosome"/>
</dbReference>
<dbReference type="AlphaFoldDB" id="A0A250KZZ7"/>
<dbReference type="SUPFAM" id="SSF51445">
    <property type="entry name" value="(Trans)glycosidases"/>
    <property type="match status" value="1"/>
</dbReference>
<dbReference type="InterPro" id="IPR001764">
    <property type="entry name" value="Glyco_hydro_3_N"/>
</dbReference>
<dbReference type="PROSITE" id="PS00775">
    <property type="entry name" value="GLYCOSYL_HYDROL_F3"/>
    <property type="match status" value="1"/>
</dbReference>
<keyword evidence="6 11" id="KW-0573">Peptidoglycan synthesis</keyword>
<accession>A0A250KZZ7</accession>
<evidence type="ECO:0000256" key="4">
    <source>
        <dbReference type="ARBA" id="ARBA00022801"/>
    </source>
</evidence>
<proteinExistence type="inferred from homology"/>
<comment type="catalytic activity">
    <reaction evidence="1 11">
        <text>Hydrolysis of terminal non-reducing N-acetyl-D-hexosamine residues in N-acetyl-beta-D-hexosaminides.</text>
        <dbReference type="EC" id="3.2.1.52"/>
    </reaction>
</comment>
<dbReference type="PANTHER" id="PTHR30480:SF13">
    <property type="entry name" value="BETA-HEXOSAMINIDASE"/>
    <property type="match status" value="1"/>
</dbReference>
<evidence type="ECO:0000313" key="13">
    <source>
        <dbReference type="EMBL" id="BBA37215.1"/>
    </source>
</evidence>
<dbReference type="EC" id="3.2.1.52" evidence="11"/>
<dbReference type="PANTHER" id="PTHR30480">
    <property type="entry name" value="BETA-HEXOSAMINIDASE-RELATED"/>
    <property type="match status" value="1"/>
</dbReference>
<feature type="site" description="Important for catalytic activity" evidence="11">
    <location>
        <position position="172"/>
    </location>
</feature>
<feature type="binding site" evidence="11">
    <location>
        <position position="131"/>
    </location>
    <ligand>
        <name>substrate</name>
    </ligand>
</feature>
<dbReference type="InterPro" id="IPR036962">
    <property type="entry name" value="Glyco_hydro_3_N_sf"/>
</dbReference>
<evidence type="ECO:0000256" key="3">
    <source>
        <dbReference type="ARBA" id="ARBA00022618"/>
    </source>
</evidence>
<dbReference type="KEGG" id="mmai:sS8_5295"/>
<dbReference type="HAMAP" id="MF_00364">
    <property type="entry name" value="NagZ"/>
    <property type="match status" value="1"/>
</dbReference>
<feature type="binding site" evidence="11">
    <location>
        <position position="65"/>
    </location>
    <ligand>
        <name>substrate</name>
    </ligand>
</feature>
<comment type="pathway">
    <text evidence="10 11">Cell wall biogenesis; peptidoglycan recycling.</text>
</comment>
<sequence>MLDLQGLSVSPDERDKLTHPAAGGLILFSRNYQSPEQLMELVREIRALRPQILIAVDHEGGRVQRFREGFTRLPPASRYGEAGDGQPNFSEAAAETAGWLMAAELRAIDIDFSFAPVLDVDSGISEIIGDRAFSRDPFEAAKLALAFAKGMRRAGMAAVGKHFPGHGGVAADSHHELPVDRRPFDEIESRDLLPFRTFIEFGPEGIMPAHVVYAEIDERPAGFSPFWIQEVLRRRLGFEGTVFSDDLSMAGAAFAGNPVDRARLALEAGCDMILVCNMPDAAEEVLESLANHSDAKRDSRLQRMRGRYPTDRQTLMASEDWRHAAELIASINEQQGLA</sequence>
<protein>
    <recommendedName>
        <fullName evidence="11">Beta-hexosaminidase</fullName>
        <ecNumber evidence="11">3.2.1.52</ecNumber>
    </recommendedName>
    <alternativeName>
        <fullName evidence="11">Beta-N-acetylhexosaminidase</fullName>
    </alternativeName>
    <alternativeName>
        <fullName evidence="11">N-acetyl-beta-glucosaminidase</fullName>
    </alternativeName>
</protein>
<dbReference type="GO" id="GO:0009252">
    <property type="term" value="P:peptidoglycan biosynthetic process"/>
    <property type="evidence" value="ECO:0007669"/>
    <property type="project" value="UniProtKB-KW"/>
</dbReference>
<dbReference type="NCBIfam" id="NF003740">
    <property type="entry name" value="PRK05337.1"/>
    <property type="match status" value="1"/>
</dbReference>
<evidence type="ECO:0000313" key="14">
    <source>
        <dbReference type="Proteomes" id="UP000266313"/>
    </source>
</evidence>
<evidence type="ECO:0000259" key="12">
    <source>
        <dbReference type="Pfam" id="PF00933"/>
    </source>
</evidence>
<dbReference type="GO" id="GO:0051301">
    <property type="term" value="P:cell division"/>
    <property type="evidence" value="ECO:0007669"/>
    <property type="project" value="UniProtKB-KW"/>
</dbReference>
<dbReference type="GO" id="GO:0009254">
    <property type="term" value="P:peptidoglycan turnover"/>
    <property type="evidence" value="ECO:0007669"/>
    <property type="project" value="UniProtKB-UniRule"/>
</dbReference>
<reference evidence="13 14" key="1">
    <citation type="submission" date="2016-12" db="EMBL/GenBank/DDBJ databases">
        <title>Genome sequencing of Methylocaldum marinum.</title>
        <authorList>
            <person name="Takeuchi M."/>
            <person name="Kamagata Y."/>
            <person name="Hiraoka S."/>
            <person name="Oshima K."/>
            <person name="Hattori M."/>
            <person name="Iwasaki W."/>
        </authorList>
    </citation>
    <scope>NUCLEOTIDE SEQUENCE [LARGE SCALE GENOMIC DNA]</scope>
    <source>
        <strain evidence="13 14">S8</strain>
    </source>
</reference>
<feature type="domain" description="Glycoside hydrolase family 3 N-terminal" evidence="12">
    <location>
        <begin position="10"/>
        <end position="300"/>
    </location>
</feature>
<comment type="similarity">
    <text evidence="11">Belongs to the glycosyl hydrolase 3 family. NagZ subfamily.</text>
</comment>
<keyword evidence="7 11" id="KW-0326">Glycosidase</keyword>
<dbReference type="Gene3D" id="3.20.20.300">
    <property type="entry name" value="Glycoside hydrolase, family 3, N-terminal domain"/>
    <property type="match status" value="1"/>
</dbReference>
<dbReference type="FunFam" id="3.20.20.300:FF:000001">
    <property type="entry name" value="Beta-hexosaminidase"/>
    <property type="match status" value="1"/>
</dbReference>
<dbReference type="Pfam" id="PF00933">
    <property type="entry name" value="Glyco_hydro_3"/>
    <property type="match status" value="1"/>
</dbReference>
<keyword evidence="4 11" id="KW-0378">Hydrolase</keyword>
<dbReference type="GO" id="GO:0004563">
    <property type="term" value="F:beta-N-acetylhexosaminidase activity"/>
    <property type="evidence" value="ECO:0007669"/>
    <property type="project" value="UniProtKB-UniRule"/>
</dbReference>
<keyword evidence="5 11" id="KW-0133">Cell shape</keyword>
<dbReference type="InterPro" id="IPR017853">
    <property type="entry name" value="GH"/>
</dbReference>
<dbReference type="GO" id="GO:0008360">
    <property type="term" value="P:regulation of cell shape"/>
    <property type="evidence" value="ECO:0007669"/>
    <property type="project" value="UniProtKB-KW"/>
</dbReference>
<keyword evidence="9 11" id="KW-0961">Cell wall biogenesis/degradation</keyword>
<gene>
    <name evidence="11" type="primary">nagZ</name>
    <name evidence="13" type="ORF">sS8_5295</name>
</gene>
<evidence type="ECO:0000256" key="9">
    <source>
        <dbReference type="ARBA" id="ARBA00023316"/>
    </source>
</evidence>
<keyword evidence="2 11" id="KW-0963">Cytoplasm</keyword>
<evidence type="ECO:0000256" key="2">
    <source>
        <dbReference type="ARBA" id="ARBA00022490"/>
    </source>
</evidence>
<dbReference type="InterPro" id="IPR022956">
    <property type="entry name" value="Beta_hexosaminidase_bac"/>
</dbReference>
<dbReference type="EMBL" id="AP017928">
    <property type="protein sequence ID" value="BBA37215.1"/>
    <property type="molecule type" value="Genomic_DNA"/>
</dbReference>
<comment type="subcellular location">
    <subcellularLocation>
        <location evidence="11">Cytoplasm</location>
    </subcellularLocation>
</comment>
<evidence type="ECO:0000256" key="1">
    <source>
        <dbReference type="ARBA" id="ARBA00001231"/>
    </source>
</evidence>
<dbReference type="GO" id="GO:0071555">
    <property type="term" value="P:cell wall organization"/>
    <property type="evidence" value="ECO:0007669"/>
    <property type="project" value="UniProtKB-KW"/>
</dbReference>
<dbReference type="InterPro" id="IPR019800">
    <property type="entry name" value="Glyco_hydro_3_AS"/>
</dbReference>
<dbReference type="InterPro" id="IPR050226">
    <property type="entry name" value="NagZ_Beta-hexosaminidase"/>
</dbReference>
<keyword evidence="3 11" id="KW-0132">Cell division</keyword>
<feature type="binding site" evidence="11">
    <location>
        <position position="57"/>
    </location>
    <ligand>
        <name>substrate</name>
    </ligand>
</feature>
<feature type="binding site" evidence="11">
    <location>
        <begin position="161"/>
        <end position="162"/>
    </location>
    <ligand>
        <name>substrate</name>
    </ligand>
</feature>
<dbReference type="GO" id="GO:0005737">
    <property type="term" value="C:cytoplasm"/>
    <property type="evidence" value="ECO:0007669"/>
    <property type="project" value="UniProtKB-SubCell"/>
</dbReference>
<keyword evidence="14" id="KW-1185">Reference proteome</keyword>
<keyword evidence="8 11" id="KW-0131">Cell cycle</keyword>
<organism evidence="13 14">
    <name type="scientific">Methylocaldum marinum</name>
    <dbReference type="NCBI Taxonomy" id="1432792"/>
    <lineage>
        <taxon>Bacteria</taxon>
        <taxon>Pseudomonadati</taxon>
        <taxon>Pseudomonadota</taxon>
        <taxon>Gammaproteobacteria</taxon>
        <taxon>Methylococcales</taxon>
        <taxon>Methylococcaceae</taxon>
        <taxon>Methylocaldum</taxon>
    </lineage>
</organism>
<dbReference type="OrthoDB" id="9786661at2"/>